<evidence type="ECO:0000313" key="2">
    <source>
        <dbReference type="EMBL" id="KAF7341308.1"/>
    </source>
</evidence>
<feature type="compositionally biased region" description="Polar residues" evidence="1">
    <location>
        <begin position="202"/>
        <end position="216"/>
    </location>
</feature>
<dbReference type="Proteomes" id="UP000620124">
    <property type="component" value="Unassembled WGS sequence"/>
</dbReference>
<comment type="caution">
    <text evidence="2">The sequence shown here is derived from an EMBL/GenBank/DDBJ whole genome shotgun (WGS) entry which is preliminary data.</text>
</comment>
<proteinExistence type="predicted"/>
<sequence length="535" mass="56352">MINHASHTHYNEGLFTWNLTNSITHMASDTGLGIASEAIRIVVEPNTLVIIGGTTLSGRLTVLRGADQWQLIGQDRVFAHDNTIHLSFQPIKEKAAYIFWFETAKSGSDFMESEYARDFKATKHVVPNFATYYTIHSEDKGADGFHDISLTVALIGASKASSVPTGVAAFASGSPNVGVSITQNDSGVSVPTQGLESPNVSVTTGGLNPSTSTTGIDSGVSVTEGARSRKVSIATRRQNSSVSTTANNSRISVATQGVTSRLLSVPTRAPNSFASSISTSTGGPTDTNVSAGVEDTVSATQNNSGVSIADQGAESRSVAVATRGPNPFTSTTRNNSRVSVATKGVGSRQVSVATRGSNSSTNLISTSIGGFTDTSESVVTTGLHSMSLGVRTDADVQPIPTGSFILRNVCTNYELTAVIDTSPAMMFSTGQVPVEWRTWKIAVEGSGDMTISNQVKTHRYLQEGASLVETGNPNPVRLIRAVTQSQECYYISTDKSVNQDIVLSDPSPLGVPGGKLQTNVLETDAPQQLWILVPV</sequence>
<dbReference type="EMBL" id="JACAZI010000018">
    <property type="protein sequence ID" value="KAF7341308.1"/>
    <property type="molecule type" value="Genomic_DNA"/>
</dbReference>
<reference evidence="2" key="1">
    <citation type="submission" date="2020-05" db="EMBL/GenBank/DDBJ databases">
        <title>Mycena genomes resolve the evolution of fungal bioluminescence.</title>
        <authorList>
            <person name="Tsai I.J."/>
        </authorList>
    </citation>
    <scope>NUCLEOTIDE SEQUENCE</scope>
    <source>
        <strain evidence="2">CCC161011</strain>
    </source>
</reference>
<protein>
    <submittedName>
        <fullName evidence="2">Uncharacterized protein</fullName>
    </submittedName>
</protein>
<feature type="region of interest" description="Disordered" evidence="1">
    <location>
        <begin position="202"/>
        <end position="248"/>
    </location>
</feature>
<dbReference type="AlphaFoldDB" id="A0A8H7CN20"/>
<feature type="region of interest" description="Disordered" evidence="1">
    <location>
        <begin position="322"/>
        <end position="343"/>
    </location>
</feature>
<dbReference type="OrthoDB" id="2909316at2759"/>
<evidence type="ECO:0000313" key="3">
    <source>
        <dbReference type="Proteomes" id="UP000620124"/>
    </source>
</evidence>
<name>A0A8H7CN20_9AGAR</name>
<organism evidence="2 3">
    <name type="scientific">Mycena venus</name>
    <dbReference type="NCBI Taxonomy" id="2733690"/>
    <lineage>
        <taxon>Eukaryota</taxon>
        <taxon>Fungi</taxon>
        <taxon>Dikarya</taxon>
        <taxon>Basidiomycota</taxon>
        <taxon>Agaricomycotina</taxon>
        <taxon>Agaricomycetes</taxon>
        <taxon>Agaricomycetidae</taxon>
        <taxon>Agaricales</taxon>
        <taxon>Marasmiineae</taxon>
        <taxon>Mycenaceae</taxon>
        <taxon>Mycena</taxon>
    </lineage>
</organism>
<accession>A0A8H7CN20</accession>
<feature type="compositionally biased region" description="Polar residues" evidence="1">
    <location>
        <begin position="327"/>
        <end position="339"/>
    </location>
</feature>
<keyword evidence="3" id="KW-1185">Reference proteome</keyword>
<evidence type="ECO:0000256" key="1">
    <source>
        <dbReference type="SAM" id="MobiDB-lite"/>
    </source>
</evidence>
<gene>
    <name evidence="2" type="ORF">MVEN_01867100</name>
</gene>
<feature type="compositionally biased region" description="Polar residues" evidence="1">
    <location>
        <begin position="235"/>
        <end position="248"/>
    </location>
</feature>